<dbReference type="GeneID" id="37132990"/>
<evidence type="ECO:0000256" key="1">
    <source>
        <dbReference type="SAM" id="MobiDB-lite"/>
    </source>
</evidence>
<keyword evidence="3" id="KW-1185">Reference proteome</keyword>
<feature type="region of interest" description="Disordered" evidence="1">
    <location>
        <begin position="1"/>
        <end position="21"/>
    </location>
</feature>
<dbReference type="RefSeq" id="XP_025497236.1">
    <property type="nucleotide sequence ID" value="XM_025630249.1"/>
</dbReference>
<dbReference type="AlphaFoldDB" id="A0A319CNG2"/>
<organism evidence="2 3">
    <name type="scientific">Aspergillus uvarum CBS 121591</name>
    <dbReference type="NCBI Taxonomy" id="1448315"/>
    <lineage>
        <taxon>Eukaryota</taxon>
        <taxon>Fungi</taxon>
        <taxon>Dikarya</taxon>
        <taxon>Ascomycota</taxon>
        <taxon>Pezizomycotina</taxon>
        <taxon>Eurotiomycetes</taxon>
        <taxon>Eurotiomycetidae</taxon>
        <taxon>Eurotiales</taxon>
        <taxon>Aspergillaceae</taxon>
        <taxon>Aspergillus</taxon>
        <taxon>Aspergillus subgen. Circumdati</taxon>
    </lineage>
</organism>
<evidence type="ECO:0000313" key="2">
    <source>
        <dbReference type="EMBL" id="PYH87036.1"/>
    </source>
</evidence>
<protein>
    <submittedName>
        <fullName evidence="2">Uncharacterized protein</fullName>
    </submittedName>
</protein>
<dbReference type="Proteomes" id="UP000248340">
    <property type="component" value="Unassembled WGS sequence"/>
</dbReference>
<dbReference type="VEuPathDB" id="FungiDB:BO82DRAFT_1599"/>
<dbReference type="EMBL" id="KZ821674">
    <property type="protein sequence ID" value="PYH87036.1"/>
    <property type="molecule type" value="Genomic_DNA"/>
</dbReference>
<reference evidence="2 3" key="1">
    <citation type="submission" date="2016-12" db="EMBL/GenBank/DDBJ databases">
        <title>The genomes of Aspergillus section Nigri reveals drivers in fungal speciation.</title>
        <authorList>
            <consortium name="DOE Joint Genome Institute"/>
            <person name="Vesth T.C."/>
            <person name="Nybo J."/>
            <person name="Theobald S."/>
            <person name="Brandl J."/>
            <person name="Frisvad J.C."/>
            <person name="Nielsen K.F."/>
            <person name="Lyhne E.K."/>
            <person name="Kogle M.E."/>
            <person name="Kuo A."/>
            <person name="Riley R."/>
            <person name="Clum A."/>
            <person name="Nolan M."/>
            <person name="Lipzen A."/>
            <person name="Salamov A."/>
            <person name="Henrissat B."/>
            <person name="Wiebenga A."/>
            <person name="De Vries R.P."/>
            <person name="Grigoriev I.V."/>
            <person name="Mortensen U.H."/>
            <person name="Andersen M.R."/>
            <person name="Baker S.E."/>
        </authorList>
    </citation>
    <scope>NUCLEOTIDE SEQUENCE [LARGE SCALE GENOMIC DNA]</scope>
    <source>
        <strain evidence="2 3">CBS 121591</strain>
    </source>
</reference>
<name>A0A319CNG2_9EURO</name>
<proteinExistence type="predicted"/>
<accession>A0A319CNG2</accession>
<evidence type="ECO:0000313" key="3">
    <source>
        <dbReference type="Proteomes" id="UP000248340"/>
    </source>
</evidence>
<sequence length="65" mass="7198">MSASTYTGELPRTPQNRERAAQPNRLLRWDCAVFGLASSAACIPSTIFPPISGWINMQPRLTGRH</sequence>
<gene>
    <name evidence="2" type="ORF">BO82DRAFT_1599</name>
</gene>